<protein>
    <recommendedName>
        <fullName evidence="1">GH18 domain-containing protein</fullName>
    </recommendedName>
</protein>
<dbReference type="EMBL" id="JALBUF010000007">
    <property type="protein sequence ID" value="MCI0183899.1"/>
    <property type="molecule type" value="Genomic_DNA"/>
</dbReference>
<dbReference type="AlphaFoldDB" id="A0A9X1V9T1"/>
<dbReference type="SMART" id="SM00636">
    <property type="entry name" value="Glyco_18"/>
    <property type="match status" value="1"/>
</dbReference>
<dbReference type="Proteomes" id="UP001139263">
    <property type="component" value="Unassembled WGS sequence"/>
</dbReference>
<gene>
    <name evidence="2" type="ORF">MM817_02191</name>
</gene>
<dbReference type="InterPro" id="IPR029070">
    <property type="entry name" value="Chitinase_insertion_sf"/>
</dbReference>
<accession>A0A9X1V9T1</accession>
<comment type="caution">
    <text evidence="2">The sequence shown here is derived from an EMBL/GenBank/DDBJ whole genome shotgun (WGS) entry which is preliminary data.</text>
</comment>
<dbReference type="PROSITE" id="PS51910">
    <property type="entry name" value="GH18_2"/>
    <property type="match status" value="1"/>
</dbReference>
<evidence type="ECO:0000313" key="2">
    <source>
        <dbReference type="EMBL" id="MCI0183899.1"/>
    </source>
</evidence>
<dbReference type="Gene3D" id="3.10.50.10">
    <property type="match status" value="1"/>
</dbReference>
<dbReference type="GO" id="GO:0008061">
    <property type="term" value="F:chitin binding"/>
    <property type="evidence" value="ECO:0007669"/>
    <property type="project" value="InterPro"/>
</dbReference>
<dbReference type="InterPro" id="IPR017853">
    <property type="entry name" value="GH"/>
</dbReference>
<dbReference type="SUPFAM" id="SSF51445">
    <property type="entry name" value="(Trans)glycosidases"/>
    <property type="match status" value="1"/>
</dbReference>
<dbReference type="RefSeq" id="WP_241714841.1">
    <property type="nucleotide sequence ID" value="NZ_JALBUF010000007.1"/>
</dbReference>
<dbReference type="GO" id="GO:0005975">
    <property type="term" value="P:carbohydrate metabolic process"/>
    <property type="evidence" value="ECO:0007669"/>
    <property type="project" value="InterPro"/>
</dbReference>
<dbReference type="InterPro" id="IPR001223">
    <property type="entry name" value="Glyco_hydro18_cat"/>
</dbReference>
<evidence type="ECO:0000259" key="1">
    <source>
        <dbReference type="PROSITE" id="PS51910"/>
    </source>
</evidence>
<dbReference type="Gene3D" id="3.20.20.80">
    <property type="entry name" value="Glycosidases"/>
    <property type="match status" value="1"/>
</dbReference>
<sequence>MRKVLFAHLIEQLSTRILFIATTILGLIVAISLYGSSQFFQLASASEAAISIMLTDNAITQIAPSPLPSPVNMAYAFSWLSLAGVNPNLHFTLPISKKIVFPTSLPTISWNSLIQKVLTSGAASSRLTIGWTIDSSEQTISNAIAASPGLRVIAPKSFDVDGLDGALSGSISRSAVAYAHQHGVQVWAVVDNGFNGPLSHQILAYRDQQNMLITHIVQEAVNAHINGINLDFEGLLPEDRWNFTDFVQKLATALHAHHMDLSVDLPPDIVPDDNTGAYNHSALAKAANYIILMGYDEYWGGEQIAGPTASYPWVKQSINDMLNTGVPSSKLILGLPFYTQDWTVGKNDSALASEALSLWQTRTLLASTHAKETWNAKLGLHVASFVQNGVKHEIWIEDKRSLLLFADLVSEQHLAGAAAWYLGLETKTTWEALVDTVRSTIA</sequence>
<reference evidence="2" key="1">
    <citation type="submission" date="2022-03" db="EMBL/GenBank/DDBJ databases">
        <title>Draft Genome Sequence of Firmicute Strain S0AB, a Heterotrophic Iron/Sulfur-Oxidizing Extreme Acidophile.</title>
        <authorList>
            <person name="Vergara E."/>
            <person name="Pakostova E."/>
            <person name="Johnson D.B."/>
            <person name="Holmes D.S."/>
        </authorList>
    </citation>
    <scope>NUCLEOTIDE SEQUENCE</scope>
    <source>
        <strain evidence="2">S0AB</strain>
    </source>
</reference>
<name>A0A9X1V9T1_9BACL</name>
<keyword evidence="3" id="KW-1185">Reference proteome</keyword>
<proteinExistence type="predicted"/>
<organism evidence="2 3">
    <name type="scientific">Sulfoacidibacillus ferrooxidans</name>
    <dbReference type="NCBI Taxonomy" id="2005001"/>
    <lineage>
        <taxon>Bacteria</taxon>
        <taxon>Bacillati</taxon>
        <taxon>Bacillota</taxon>
        <taxon>Bacilli</taxon>
        <taxon>Bacillales</taxon>
        <taxon>Alicyclobacillaceae</taxon>
        <taxon>Sulfoacidibacillus</taxon>
    </lineage>
</organism>
<dbReference type="PANTHER" id="PTHR46066">
    <property type="entry name" value="CHITINASE DOMAIN-CONTAINING PROTEIN 1 FAMILY MEMBER"/>
    <property type="match status" value="1"/>
</dbReference>
<dbReference type="Pfam" id="PF00704">
    <property type="entry name" value="Glyco_hydro_18"/>
    <property type="match status" value="1"/>
</dbReference>
<dbReference type="InterPro" id="IPR011583">
    <property type="entry name" value="Chitinase_II/V-like_cat"/>
</dbReference>
<feature type="domain" description="GH18" evidence="1">
    <location>
        <begin position="125"/>
        <end position="440"/>
    </location>
</feature>
<evidence type="ECO:0000313" key="3">
    <source>
        <dbReference type="Proteomes" id="UP001139263"/>
    </source>
</evidence>
<dbReference type="PANTHER" id="PTHR46066:SF2">
    <property type="entry name" value="CHITINASE DOMAIN-CONTAINING PROTEIN 1"/>
    <property type="match status" value="1"/>
</dbReference>